<evidence type="ECO:0000259" key="2">
    <source>
        <dbReference type="Pfam" id="PF14378"/>
    </source>
</evidence>
<feature type="transmembrane region" description="Helical" evidence="1">
    <location>
        <begin position="276"/>
        <end position="294"/>
    </location>
</feature>
<keyword evidence="1" id="KW-0472">Membrane</keyword>
<gene>
    <name evidence="3" type="ORF">ABVQ20_21225</name>
</gene>
<dbReference type="SUPFAM" id="SSF48317">
    <property type="entry name" value="Acid phosphatase/Vanadium-dependent haloperoxidase"/>
    <property type="match status" value="1"/>
</dbReference>
<dbReference type="InterPro" id="IPR036938">
    <property type="entry name" value="PAP2/HPO_sf"/>
</dbReference>
<dbReference type="Pfam" id="PF14378">
    <property type="entry name" value="PAP2_3"/>
    <property type="match status" value="1"/>
</dbReference>
<proteinExistence type="predicted"/>
<feature type="transmembrane region" description="Helical" evidence="1">
    <location>
        <begin position="252"/>
        <end position="270"/>
    </location>
</feature>
<feature type="domain" description="Inositolphosphotransferase Aur1/Ipt1" evidence="2">
    <location>
        <begin position="100"/>
        <end position="289"/>
    </location>
</feature>
<comment type="caution">
    <text evidence="3">The sequence shown here is derived from an EMBL/GenBank/DDBJ whole genome shotgun (WGS) entry which is preliminary data.</text>
</comment>
<protein>
    <submittedName>
        <fullName evidence="3">Phosphatase PAP2 family protein</fullName>
    </submittedName>
</protein>
<accession>A0ABV2DHG2</accession>
<feature type="transmembrane region" description="Helical" evidence="1">
    <location>
        <begin position="70"/>
        <end position="89"/>
    </location>
</feature>
<reference evidence="3 4" key="1">
    <citation type="submission" date="2024-06" db="EMBL/GenBank/DDBJ databases">
        <authorList>
            <person name="Kim D.-U."/>
        </authorList>
    </citation>
    <scope>NUCLEOTIDE SEQUENCE [LARGE SCALE GENOMIC DNA]</scope>
    <source>
        <strain evidence="3 4">KACC15460</strain>
    </source>
</reference>
<dbReference type="RefSeq" id="WP_354461429.1">
    <property type="nucleotide sequence ID" value="NZ_JBEWSZ010000001.1"/>
</dbReference>
<feature type="transmembrane region" description="Helical" evidence="1">
    <location>
        <begin position="226"/>
        <end position="245"/>
    </location>
</feature>
<evidence type="ECO:0000313" key="3">
    <source>
        <dbReference type="EMBL" id="MET2829497.1"/>
    </source>
</evidence>
<feature type="transmembrane region" description="Helical" evidence="1">
    <location>
        <begin position="12"/>
        <end position="29"/>
    </location>
</feature>
<feature type="transmembrane region" description="Helical" evidence="1">
    <location>
        <begin position="156"/>
        <end position="176"/>
    </location>
</feature>
<keyword evidence="1" id="KW-0812">Transmembrane</keyword>
<keyword evidence="4" id="KW-1185">Reference proteome</keyword>
<dbReference type="EMBL" id="JBEWSZ010000001">
    <property type="protein sequence ID" value="MET2829497.1"/>
    <property type="molecule type" value="Genomic_DNA"/>
</dbReference>
<feature type="transmembrane region" description="Helical" evidence="1">
    <location>
        <begin position="131"/>
        <end position="149"/>
    </location>
</feature>
<dbReference type="Gene3D" id="1.20.144.10">
    <property type="entry name" value="Phosphatidic acid phosphatase type 2/haloperoxidase"/>
    <property type="match status" value="1"/>
</dbReference>
<organism evidence="3 4">
    <name type="scientific">Mesorhizobium shangrilense</name>
    <dbReference type="NCBI Taxonomy" id="460060"/>
    <lineage>
        <taxon>Bacteria</taxon>
        <taxon>Pseudomonadati</taxon>
        <taxon>Pseudomonadota</taxon>
        <taxon>Alphaproteobacteria</taxon>
        <taxon>Hyphomicrobiales</taxon>
        <taxon>Phyllobacteriaceae</taxon>
        <taxon>Mesorhizobium</taxon>
    </lineage>
</organism>
<feature type="transmembrane region" description="Helical" evidence="1">
    <location>
        <begin position="41"/>
        <end position="58"/>
    </location>
</feature>
<dbReference type="InterPro" id="IPR026841">
    <property type="entry name" value="Aur1/Ipt1"/>
</dbReference>
<dbReference type="Proteomes" id="UP001548832">
    <property type="component" value="Unassembled WGS sequence"/>
</dbReference>
<sequence length="328" mass="36309">MNAYATNARRLTIWFTLISTFVVLTLLPFSKVSFAYHDLGHLSYLFASFFALSVYCWKRKMFRLASSLEALAIGVFMTVPILISTYLAASLDMPLMDAPLMRADAALGLHWVAFIQFVDAHPAFAEILAKAYSSLGIQLLMLPLILGATGRHARTYVMILSYGVLCYVSSFISIWFPALGTYSVYGIMQEQLHDINAYYGFAFLHDFNAVREQAEFTLSAANASGIVTFPSVHAACALLCAWAAWDLKPVRYPLIAWNILMGISAISHANHYLVDVIAGVAIGSVSIYLVSEVLHRMQQAQWTVLPPSAVWALVTCEKQSESRPSTLP</sequence>
<keyword evidence="1" id="KW-1133">Transmembrane helix</keyword>
<evidence type="ECO:0000256" key="1">
    <source>
        <dbReference type="SAM" id="Phobius"/>
    </source>
</evidence>
<evidence type="ECO:0000313" key="4">
    <source>
        <dbReference type="Proteomes" id="UP001548832"/>
    </source>
</evidence>
<name>A0ABV2DHG2_9HYPH</name>